<evidence type="ECO:0000256" key="4">
    <source>
        <dbReference type="SAM" id="MobiDB-lite"/>
    </source>
</evidence>
<dbReference type="PRINTS" id="PR00420">
    <property type="entry name" value="RNGMNOXGNASE"/>
</dbReference>
<feature type="region of interest" description="Disordered" evidence="4">
    <location>
        <begin position="393"/>
        <end position="413"/>
    </location>
</feature>
<reference evidence="6 7" key="1">
    <citation type="submission" date="2015-10" db="EMBL/GenBank/DDBJ databases">
        <title>Draft genome sequence of Streptomyces caeruleatus NRRL B-24802, type strain for the species Streptomyces caeruleatus.</title>
        <authorList>
            <person name="Ruckert C."/>
            <person name="Winkler A."/>
            <person name="Kalinowski J."/>
            <person name="Kampfer P."/>
            <person name="Glaeser S."/>
        </authorList>
    </citation>
    <scope>NUCLEOTIDE SEQUENCE [LARGE SCALE GENOMIC DNA]</scope>
    <source>
        <strain evidence="6 7">NRRL B-24802</strain>
    </source>
</reference>
<dbReference type="PANTHER" id="PTHR43004">
    <property type="entry name" value="TRK SYSTEM POTASSIUM UPTAKE PROTEIN"/>
    <property type="match status" value="1"/>
</dbReference>
<dbReference type="Gene3D" id="3.50.50.60">
    <property type="entry name" value="FAD/NAD(P)-binding domain"/>
    <property type="match status" value="1"/>
</dbReference>
<dbReference type="Gene3D" id="3.40.30.120">
    <property type="match status" value="1"/>
</dbReference>
<gene>
    <name evidence="6" type="ORF">AQJ67_36140</name>
</gene>
<evidence type="ECO:0000313" key="6">
    <source>
        <dbReference type="EMBL" id="KUN94947.1"/>
    </source>
</evidence>
<evidence type="ECO:0000256" key="1">
    <source>
        <dbReference type="ARBA" id="ARBA00001974"/>
    </source>
</evidence>
<dbReference type="STRING" id="661399.AQJ67_36140"/>
<dbReference type="EMBL" id="LMWY01000050">
    <property type="protein sequence ID" value="KUN94947.1"/>
    <property type="molecule type" value="Genomic_DNA"/>
</dbReference>
<evidence type="ECO:0000259" key="5">
    <source>
        <dbReference type="Pfam" id="PF01494"/>
    </source>
</evidence>
<dbReference type="Pfam" id="PF01494">
    <property type="entry name" value="FAD_binding_3"/>
    <property type="match status" value="1"/>
</dbReference>
<evidence type="ECO:0000313" key="7">
    <source>
        <dbReference type="Proteomes" id="UP000053429"/>
    </source>
</evidence>
<dbReference type="GO" id="GO:0016709">
    <property type="term" value="F:oxidoreductase activity, acting on paired donors, with incorporation or reduction of molecular oxygen, NAD(P)H as one donor, and incorporation of one atom of oxygen"/>
    <property type="evidence" value="ECO:0007669"/>
    <property type="project" value="UniProtKB-ARBA"/>
</dbReference>
<comment type="cofactor">
    <cofactor evidence="1">
        <name>FAD</name>
        <dbReference type="ChEBI" id="CHEBI:57692"/>
    </cofactor>
</comment>
<dbReference type="Gene3D" id="3.30.70.2450">
    <property type="match status" value="1"/>
</dbReference>
<evidence type="ECO:0000256" key="2">
    <source>
        <dbReference type="ARBA" id="ARBA00022630"/>
    </source>
</evidence>
<dbReference type="GO" id="GO:0071949">
    <property type="term" value="F:FAD binding"/>
    <property type="evidence" value="ECO:0007669"/>
    <property type="project" value="InterPro"/>
</dbReference>
<feature type="compositionally biased region" description="Low complexity" evidence="4">
    <location>
        <begin position="393"/>
        <end position="403"/>
    </location>
</feature>
<accession>A0A101TM91</accession>
<proteinExistence type="predicted"/>
<keyword evidence="3" id="KW-0274">FAD</keyword>
<dbReference type="AlphaFoldDB" id="A0A101TM91"/>
<evidence type="ECO:0000256" key="3">
    <source>
        <dbReference type="ARBA" id="ARBA00022827"/>
    </source>
</evidence>
<comment type="caution">
    <text evidence="6">The sequence shown here is derived from an EMBL/GenBank/DDBJ whole genome shotgun (WGS) entry which is preliminary data.</text>
</comment>
<dbReference type="InterPro" id="IPR002938">
    <property type="entry name" value="FAD-bd"/>
</dbReference>
<keyword evidence="2" id="KW-0285">Flavoprotein</keyword>
<dbReference type="InterPro" id="IPR050641">
    <property type="entry name" value="RIFMO-like"/>
</dbReference>
<dbReference type="PANTHER" id="PTHR43004:SF19">
    <property type="entry name" value="BINDING MONOOXYGENASE, PUTATIVE (JCVI)-RELATED"/>
    <property type="match status" value="1"/>
</dbReference>
<dbReference type="Proteomes" id="UP000053429">
    <property type="component" value="Unassembled WGS sequence"/>
</dbReference>
<name>A0A101TM91_9ACTN</name>
<sequence>MLVVGAGPTGLVTACTLLQHGVACRVVDRRRGPASEPKALILWSGALEILRRIGVDGALLDRGLPMSGATYWSRGRPVGGVRFGALAGTAFPQPVCVPQSVTESVLYERLLQLGGQVEWNTEAVDVRVVTAAGSTAAEVTLGSQRAYAPQDATPRWLIGADGVHSRVREAAGIAFEGTSYARDFLLGDGEYDGELPQGEVQYHLTPHGVLVVVPLPGGGHRIFFDRAPGPSTEPPSEQDLQRLIDQRGPAGWQLRRTWWRSTFRVHTKVARTFRHGSVFVAGDAAHCHSPAGGQGLNTGVQDGYDLAWKLAAVTHGADPRLLDSYEAERRPAALRAMRNSDRQTQMWMLRGGPRRVLRDLVLSAATRSGALDRRLVPELAQIDPHLEASPAVPGALGAAAGAPSGAGGPQAGRRLPDAAWLPVSGTHSRSAHDFLASGRHTLLVLGGTGPGSTDTELAAQARELVEHTPQRGETDVVLLVEKRRADALPGGERPYAVAIDVDQKLTRWASDGPRVVYVRPDGVTAAWSDGSGLPALVEKVLGSRAQAIPDSREGSPLT</sequence>
<organism evidence="6 7">
    <name type="scientific">Streptomyces caeruleatus</name>
    <dbReference type="NCBI Taxonomy" id="661399"/>
    <lineage>
        <taxon>Bacteria</taxon>
        <taxon>Bacillati</taxon>
        <taxon>Actinomycetota</taxon>
        <taxon>Actinomycetes</taxon>
        <taxon>Kitasatosporales</taxon>
        <taxon>Streptomycetaceae</taxon>
        <taxon>Streptomyces</taxon>
    </lineage>
</organism>
<feature type="domain" description="FAD-binding" evidence="5">
    <location>
        <begin position="2"/>
        <end position="340"/>
    </location>
</feature>
<protein>
    <recommendedName>
        <fullName evidence="5">FAD-binding domain-containing protein</fullName>
    </recommendedName>
</protein>
<keyword evidence="7" id="KW-1185">Reference proteome</keyword>
<dbReference type="InterPro" id="IPR036188">
    <property type="entry name" value="FAD/NAD-bd_sf"/>
</dbReference>
<dbReference type="SUPFAM" id="SSF51905">
    <property type="entry name" value="FAD/NAD(P)-binding domain"/>
    <property type="match status" value="1"/>
</dbReference>